<organism evidence="15 16">
    <name type="scientific">Conger conger</name>
    <name type="common">Conger eel</name>
    <name type="synonym">Muraena conger</name>
    <dbReference type="NCBI Taxonomy" id="82655"/>
    <lineage>
        <taxon>Eukaryota</taxon>
        <taxon>Metazoa</taxon>
        <taxon>Chordata</taxon>
        <taxon>Craniata</taxon>
        <taxon>Vertebrata</taxon>
        <taxon>Euteleostomi</taxon>
        <taxon>Actinopterygii</taxon>
        <taxon>Neopterygii</taxon>
        <taxon>Teleostei</taxon>
        <taxon>Anguilliformes</taxon>
        <taxon>Congridae</taxon>
        <taxon>Conger</taxon>
    </lineage>
</organism>
<keyword evidence="5" id="KW-1003">Cell membrane</keyword>
<accession>A0A9Q1DDR2</accession>
<dbReference type="GO" id="GO:0005634">
    <property type="term" value="C:nucleus"/>
    <property type="evidence" value="ECO:0007669"/>
    <property type="project" value="UniProtKB-SubCell"/>
</dbReference>
<name>A0A9Q1DDR2_CONCO</name>
<evidence type="ECO:0000313" key="15">
    <source>
        <dbReference type="EMBL" id="KAJ8267883.1"/>
    </source>
</evidence>
<feature type="domain" description="SEA" evidence="14">
    <location>
        <begin position="17"/>
        <end position="133"/>
    </location>
</feature>
<feature type="transmembrane region" description="Helical" evidence="13">
    <location>
        <begin position="224"/>
        <end position="248"/>
    </location>
</feature>
<keyword evidence="13" id="KW-1133">Transmembrane helix</keyword>
<evidence type="ECO:0000256" key="7">
    <source>
        <dbReference type="ARBA" id="ARBA00022553"/>
    </source>
</evidence>
<evidence type="ECO:0000256" key="2">
    <source>
        <dbReference type="ARBA" id="ARBA00004247"/>
    </source>
</evidence>
<evidence type="ECO:0000256" key="9">
    <source>
        <dbReference type="ARBA" id="ARBA00023139"/>
    </source>
</evidence>
<dbReference type="Proteomes" id="UP001152803">
    <property type="component" value="Unassembled WGS sequence"/>
</dbReference>
<evidence type="ECO:0000256" key="1">
    <source>
        <dbReference type="ARBA" id="ARBA00004123"/>
    </source>
</evidence>
<dbReference type="Pfam" id="PF01390">
    <property type="entry name" value="SEA"/>
    <property type="match status" value="1"/>
</dbReference>
<keyword evidence="8" id="KW-0068">Autocatalytic cleavage</keyword>
<keyword evidence="13" id="KW-0472">Membrane</keyword>
<comment type="caution">
    <text evidence="15">The sequence shown here is derived from an EMBL/GenBank/DDBJ whole genome shotgun (WGS) entry which is preliminary data.</text>
</comment>
<keyword evidence="13" id="KW-0812">Transmembrane</keyword>
<evidence type="ECO:0000256" key="4">
    <source>
        <dbReference type="ARBA" id="ARBA00014269"/>
    </source>
</evidence>
<dbReference type="InterPro" id="IPR000082">
    <property type="entry name" value="SEA_dom"/>
</dbReference>
<evidence type="ECO:0000256" key="11">
    <source>
        <dbReference type="ARBA" id="ARBA00023288"/>
    </source>
</evidence>
<gene>
    <name evidence="15" type="ORF">COCON_G00130550</name>
</gene>
<keyword evidence="9" id="KW-0564">Palmitate</keyword>
<keyword evidence="16" id="KW-1185">Reference proteome</keyword>
<keyword evidence="6" id="KW-0963">Cytoplasm</keyword>
<dbReference type="SUPFAM" id="SSF82671">
    <property type="entry name" value="SEA domain"/>
    <property type="match status" value="1"/>
</dbReference>
<dbReference type="InterPro" id="IPR036364">
    <property type="entry name" value="SEA_dom_sf"/>
</dbReference>
<feature type="compositionally biased region" description="Low complexity" evidence="12">
    <location>
        <begin position="134"/>
        <end position="143"/>
    </location>
</feature>
<dbReference type="EMBL" id="JAFJMO010000009">
    <property type="protein sequence ID" value="KAJ8267883.1"/>
    <property type="molecule type" value="Genomic_DNA"/>
</dbReference>
<evidence type="ECO:0000256" key="5">
    <source>
        <dbReference type="ARBA" id="ARBA00022475"/>
    </source>
</evidence>
<proteinExistence type="predicted"/>
<dbReference type="GO" id="GO:0016324">
    <property type="term" value="C:apical plasma membrane"/>
    <property type="evidence" value="ECO:0007669"/>
    <property type="project" value="UniProtKB-SubCell"/>
</dbReference>
<keyword evidence="10" id="KW-0539">Nucleus</keyword>
<sequence>MMFGISASVAQNPTPADTNPYFLSIRITNRIYNDSLEDQNSVDYRSLRAEVTQLLYNVYNCSSCSTADTYLGVSWMTFSKGSVIANCKVAFHTMYVNSDVVKNLFCNSAGAPGISKLKIDIDYTHVHTRDPDHGSSSSATSHTADGKDVTSKGLSVGTRDPNWAKTSAQLISAHPGTSSVSPTSAKTVHSGTEPPPVTEHARVETTTTSGAAEAAAGGGGVPGWGIAILVLACLILLLLIIILVLLLIRWCGKEPETGFLDSSAEPNVYNKPRPSGLPMYPPGNDSSPPYGKLYDDSSEQPKKNKTGRYVVNP</sequence>
<dbReference type="GO" id="GO:0005737">
    <property type="term" value="C:cytoplasm"/>
    <property type="evidence" value="ECO:0007669"/>
    <property type="project" value="UniProtKB-SubCell"/>
</dbReference>
<evidence type="ECO:0000256" key="12">
    <source>
        <dbReference type="SAM" id="MobiDB-lite"/>
    </source>
</evidence>
<feature type="compositionally biased region" description="Basic and acidic residues" evidence="12">
    <location>
        <begin position="293"/>
        <end position="302"/>
    </location>
</feature>
<evidence type="ECO:0000256" key="13">
    <source>
        <dbReference type="SAM" id="Phobius"/>
    </source>
</evidence>
<feature type="region of interest" description="Disordered" evidence="12">
    <location>
        <begin position="261"/>
        <end position="313"/>
    </location>
</feature>
<evidence type="ECO:0000313" key="16">
    <source>
        <dbReference type="Proteomes" id="UP001152803"/>
    </source>
</evidence>
<evidence type="ECO:0000256" key="3">
    <source>
        <dbReference type="ARBA" id="ARBA00004496"/>
    </source>
</evidence>
<evidence type="ECO:0000256" key="10">
    <source>
        <dbReference type="ARBA" id="ARBA00023242"/>
    </source>
</evidence>
<keyword evidence="7" id="KW-0597">Phosphoprotein</keyword>
<feature type="compositionally biased region" description="Polar residues" evidence="12">
    <location>
        <begin position="164"/>
        <end position="190"/>
    </location>
</feature>
<dbReference type="PANTHER" id="PTHR10006:SF19">
    <property type="entry name" value="MUCIN-1"/>
    <property type="match status" value="1"/>
</dbReference>
<comment type="subcellular location">
    <subcellularLocation>
        <location evidence="2">Apical cell membrane</location>
        <topology evidence="2">Single-pass type I membrane protein</topology>
    </subcellularLocation>
    <subcellularLocation>
        <location evidence="3">Cytoplasm</location>
    </subcellularLocation>
    <subcellularLocation>
        <location evidence="1">Nucleus</location>
    </subcellularLocation>
</comment>
<dbReference type="OrthoDB" id="9909831at2759"/>
<dbReference type="AlphaFoldDB" id="A0A9Q1DDR2"/>
<protein>
    <recommendedName>
        <fullName evidence="4">Mucin-1</fullName>
    </recommendedName>
</protein>
<reference evidence="15" key="1">
    <citation type="journal article" date="2023" name="Science">
        <title>Genome structures resolve the early diversification of teleost fishes.</title>
        <authorList>
            <person name="Parey E."/>
            <person name="Louis A."/>
            <person name="Montfort J."/>
            <person name="Bouchez O."/>
            <person name="Roques C."/>
            <person name="Iampietro C."/>
            <person name="Lluch J."/>
            <person name="Castinel A."/>
            <person name="Donnadieu C."/>
            <person name="Desvignes T."/>
            <person name="Floi Bucao C."/>
            <person name="Jouanno E."/>
            <person name="Wen M."/>
            <person name="Mejri S."/>
            <person name="Dirks R."/>
            <person name="Jansen H."/>
            <person name="Henkel C."/>
            <person name="Chen W.J."/>
            <person name="Zahm M."/>
            <person name="Cabau C."/>
            <person name="Klopp C."/>
            <person name="Thompson A.W."/>
            <person name="Robinson-Rechavi M."/>
            <person name="Braasch I."/>
            <person name="Lecointre G."/>
            <person name="Bobe J."/>
            <person name="Postlethwait J.H."/>
            <person name="Berthelot C."/>
            <person name="Roest Crollius H."/>
            <person name="Guiguen Y."/>
        </authorList>
    </citation>
    <scope>NUCLEOTIDE SEQUENCE</scope>
    <source>
        <strain evidence="15">Concon-B</strain>
    </source>
</reference>
<feature type="region of interest" description="Disordered" evidence="12">
    <location>
        <begin position="128"/>
        <end position="215"/>
    </location>
</feature>
<evidence type="ECO:0000256" key="8">
    <source>
        <dbReference type="ARBA" id="ARBA00022813"/>
    </source>
</evidence>
<evidence type="ECO:0000256" key="6">
    <source>
        <dbReference type="ARBA" id="ARBA00022490"/>
    </source>
</evidence>
<keyword evidence="11" id="KW-0449">Lipoprotein</keyword>
<dbReference type="PROSITE" id="PS50024">
    <property type="entry name" value="SEA"/>
    <property type="match status" value="1"/>
</dbReference>
<evidence type="ECO:0000259" key="14">
    <source>
        <dbReference type="PROSITE" id="PS50024"/>
    </source>
</evidence>
<dbReference type="Gene3D" id="3.30.70.960">
    <property type="entry name" value="SEA domain"/>
    <property type="match status" value="1"/>
</dbReference>
<dbReference type="PANTHER" id="PTHR10006">
    <property type="entry name" value="MUCIN-1-RELATED"/>
    <property type="match status" value="1"/>
</dbReference>